<dbReference type="GO" id="GO:0004521">
    <property type="term" value="F:RNA endonuclease activity"/>
    <property type="evidence" value="ECO:0007669"/>
    <property type="project" value="TreeGrafter"/>
</dbReference>
<protein>
    <submittedName>
        <fullName evidence="1">Transcriptional modulator of MazE/toxin, MazF</fullName>
    </submittedName>
</protein>
<dbReference type="Gene3D" id="2.30.30.110">
    <property type="match status" value="1"/>
</dbReference>
<dbReference type="PANTHER" id="PTHR33988">
    <property type="entry name" value="ENDORIBONUCLEASE MAZF-RELATED"/>
    <property type="match status" value="1"/>
</dbReference>
<dbReference type="SUPFAM" id="SSF50118">
    <property type="entry name" value="Cell growth inhibitor/plasmid maintenance toxic component"/>
    <property type="match status" value="1"/>
</dbReference>
<accession>D1AM16</accession>
<reference evidence="2" key="1">
    <citation type="submission" date="2009-09" db="EMBL/GenBank/DDBJ databases">
        <title>The complete chromosome of Sebaldella termitidis ATCC 33386.</title>
        <authorList>
            <consortium name="US DOE Joint Genome Institute (JGI-PGF)"/>
            <person name="Lucas S."/>
            <person name="Copeland A."/>
            <person name="Lapidus A."/>
            <person name="Glavina del Rio T."/>
            <person name="Dalin E."/>
            <person name="Tice H."/>
            <person name="Bruce D."/>
            <person name="Goodwin L."/>
            <person name="Pitluck S."/>
            <person name="Kyrpides N."/>
            <person name="Mavromatis K."/>
            <person name="Ivanova N."/>
            <person name="Mikhailova N."/>
            <person name="Sims D."/>
            <person name="Meincke L."/>
            <person name="Brettin T."/>
            <person name="Detter J.C."/>
            <person name="Han C."/>
            <person name="Larimer F."/>
            <person name="Land M."/>
            <person name="Hauser L."/>
            <person name="Markowitz V."/>
            <person name="Cheng J.F."/>
            <person name="Hugenholtz P."/>
            <person name="Woyke T."/>
            <person name="Wu D."/>
            <person name="Eisen J.A."/>
        </authorList>
    </citation>
    <scope>NUCLEOTIDE SEQUENCE [LARGE SCALE GENOMIC DNA]</scope>
    <source>
        <strain evidence="2">ATCC 33386 / NCTC 11300</strain>
    </source>
</reference>
<name>D1AM16_SEBTE</name>
<dbReference type="InterPro" id="IPR011067">
    <property type="entry name" value="Plasmid_toxin/cell-grow_inhib"/>
</dbReference>
<organism evidence="1 2">
    <name type="scientific">Sebaldella termitidis (strain ATCC 33386 / NCTC 11300)</name>
    <dbReference type="NCBI Taxonomy" id="526218"/>
    <lineage>
        <taxon>Bacteria</taxon>
        <taxon>Fusobacteriati</taxon>
        <taxon>Fusobacteriota</taxon>
        <taxon>Fusobacteriia</taxon>
        <taxon>Fusobacteriales</taxon>
        <taxon>Leptotrichiaceae</taxon>
        <taxon>Sebaldella</taxon>
    </lineage>
</organism>
<dbReference type="PANTHER" id="PTHR33988:SF2">
    <property type="entry name" value="ENDORIBONUCLEASE MAZF"/>
    <property type="match status" value="1"/>
</dbReference>
<dbReference type="GO" id="GO:0016075">
    <property type="term" value="P:rRNA catabolic process"/>
    <property type="evidence" value="ECO:0007669"/>
    <property type="project" value="TreeGrafter"/>
</dbReference>
<sequence length="107" mass="12372">MSYKKYEILLINYDPFVGTEITKTRPNIVISSDIYNKLSNQLIAAPITSVHRQWGTRIDIDTKKTKGQIALDQMRSISSVRIVKKLDTLKDEETKKKITETLEIIFE</sequence>
<proteinExistence type="predicted"/>
<dbReference type="AlphaFoldDB" id="D1AM16"/>
<dbReference type="EMBL" id="CP001739">
    <property type="protein sequence ID" value="ACZ07284.1"/>
    <property type="molecule type" value="Genomic_DNA"/>
</dbReference>
<dbReference type="STRING" id="526218.Sterm_0402"/>
<dbReference type="GO" id="GO:0003677">
    <property type="term" value="F:DNA binding"/>
    <property type="evidence" value="ECO:0007669"/>
    <property type="project" value="InterPro"/>
</dbReference>
<dbReference type="InterPro" id="IPR003477">
    <property type="entry name" value="PemK-like"/>
</dbReference>
<dbReference type="GO" id="GO:0006402">
    <property type="term" value="P:mRNA catabolic process"/>
    <property type="evidence" value="ECO:0007669"/>
    <property type="project" value="TreeGrafter"/>
</dbReference>
<dbReference type="KEGG" id="str:Sterm_0402"/>
<gene>
    <name evidence="1" type="ordered locus">Sterm_0402</name>
</gene>
<keyword evidence="2" id="KW-1185">Reference proteome</keyword>
<evidence type="ECO:0000313" key="2">
    <source>
        <dbReference type="Proteomes" id="UP000000845"/>
    </source>
</evidence>
<dbReference type="HOGENOM" id="CLU_121823_1_1_0"/>
<dbReference type="eggNOG" id="COG2337">
    <property type="taxonomic scope" value="Bacteria"/>
</dbReference>
<dbReference type="Pfam" id="PF02452">
    <property type="entry name" value="PemK_toxin"/>
    <property type="match status" value="1"/>
</dbReference>
<evidence type="ECO:0000313" key="1">
    <source>
        <dbReference type="EMBL" id="ACZ07284.1"/>
    </source>
</evidence>
<reference evidence="1 2" key="2">
    <citation type="journal article" date="2010" name="Stand. Genomic Sci.">
        <title>Complete genome sequence of Sebaldella termitidis type strain (NCTC 11300).</title>
        <authorList>
            <person name="Harmon-Smith M."/>
            <person name="Celia L."/>
            <person name="Chertkov O."/>
            <person name="Lapidus A."/>
            <person name="Copeland A."/>
            <person name="Glavina Del Rio T."/>
            <person name="Nolan M."/>
            <person name="Lucas S."/>
            <person name="Tice H."/>
            <person name="Cheng J.F."/>
            <person name="Han C."/>
            <person name="Detter J.C."/>
            <person name="Bruce D."/>
            <person name="Goodwin L."/>
            <person name="Pitluck S."/>
            <person name="Pati A."/>
            <person name="Liolios K."/>
            <person name="Ivanova N."/>
            <person name="Mavromatis K."/>
            <person name="Mikhailova N."/>
            <person name="Chen A."/>
            <person name="Palaniappan K."/>
            <person name="Land M."/>
            <person name="Hauser L."/>
            <person name="Chang Y.J."/>
            <person name="Jeffries C.D."/>
            <person name="Brettin T."/>
            <person name="Goker M."/>
            <person name="Beck B."/>
            <person name="Bristow J."/>
            <person name="Eisen J.A."/>
            <person name="Markowitz V."/>
            <person name="Hugenholtz P."/>
            <person name="Kyrpides N.C."/>
            <person name="Klenk H.P."/>
            <person name="Chen F."/>
        </authorList>
    </citation>
    <scope>NUCLEOTIDE SEQUENCE [LARGE SCALE GENOMIC DNA]</scope>
    <source>
        <strain evidence="2">ATCC 33386 / NCTC 11300</strain>
    </source>
</reference>
<dbReference type="Proteomes" id="UP000000845">
    <property type="component" value="Chromosome"/>
</dbReference>